<organism evidence="2 3">
    <name type="scientific">Dermatophagoides pteronyssinus</name>
    <name type="common">European house dust mite</name>
    <dbReference type="NCBI Taxonomy" id="6956"/>
    <lineage>
        <taxon>Eukaryota</taxon>
        <taxon>Metazoa</taxon>
        <taxon>Ecdysozoa</taxon>
        <taxon>Arthropoda</taxon>
        <taxon>Chelicerata</taxon>
        <taxon>Arachnida</taxon>
        <taxon>Acari</taxon>
        <taxon>Acariformes</taxon>
        <taxon>Sarcoptiformes</taxon>
        <taxon>Astigmata</taxon>
        <taxon>Psoroptidia</taxon>
        <taxon>Analgoidea</taxon>
        <taxon>Pyroglyphidae</taxon>
        <taxon>Dermatophagoidinae</taxon>
        <taxon>Dermatophagoides</taxon>
    </lineage>
</organism>
<keyword evidence="1" id="KW-0812">Transmembrane</keyword>
<dbReference type="SUPFAM" id="SSF54403">
    <property type="entry name" value="Cystatin/monellin"/>
    <property type="match status" value="1"/>
</dbReference>
<keyword evidence="1" id="KW-1133">Transmembrane helix</keyword>
<comment type="caution">
    <text evidence="2">The sequence shown here is derived from an EMBL/GenBank/DDBJ whole genome shotgun (WGS) entry which is preliminary data.</text>
</comment>
<reference evidence="2 3" key="1">
    <citation type="journal article" date="2018" name="J. Allergy Clin. Immunol.">
        <title>High-quality assembly of Dermatophagoides pteronyssinus genome and transcriptome reveals a wide range of novel allergens.</title>
        <authorList>
            <person name="Liu X.Y."/>
            <person name="Yang K.Y."/>
            <person name="Wang M.Q."/>
            <person name="Kwok J.S."/>
            <person name="Zeng X."/>
            <person name="Yang Z."/>
            <person name="Xiao X.J."/>
            <person name="Lau C.P."/>
            <person name="Li Y."/>
            <person name="Huang Z.M."/>
            <person name="Ba J.G."/>
            <person name="Yim A.K."/>
            <person name="Ouyang C.Y."/>
            <person name="Ngai S.M."/>
            <person name="Chan T.F."/>
            <person name="Leung E.L."/>
            <person name="Liu L."/>
            <person name="Liu Z.G."/>
            <person name="Tsui S.K."/>
        </authorList>
    </citation>
    <scope>NUCLEOTIDE SEQUENCE [LARGE SCALE GENOMIC DNA]</scope>
    <source>
        <strain evidence="2">Derp</strain>
    </source>
</reference>
<accession>A0ABQ8JVI0</accession>
<name>A0ABQ8JVI0_DERPT</name>
<sequence>MYSKILFWNFMAASLMIMAIYFDITFGYEWIFIAENDPSFRKALANLESSMSDAINSTNIYRIKEPFTAKLKLLNGGSLYKTVLIMAETDCKKADIKKINNINSCQLTDGRLICDAEMYVHRRKYKLEKISCG</sequence>
<reference evidence="2 3" key="2">
    <citation type="journal article" date="2022" name="Mol. Biol. Evol.">
        <title>Comparative Genomics Reveals Insights into the Divergent Evolution of Astigmatic Mites and Household Pest Adaptations.</title>
        <authorList>
            <person name="Xiong Q."/>
            <person name="Wan A.T."/>
            <person name="Liu X."/>
            <person name="Fung C.S."/>
            <person name="Xiao X."/>
            <person name="Malainual N."/>
            <person name="Hou J."/>
            <person name="Wang L."/>
            <person name="Wang M."/>
            <person name="Yang K.Y."/>
            <person name="Cui Y."/>
            <person name="Leung E.L."/>
            <person name="Nong W."/>
            <person name="Shin S.K."/>
            <person name="Au S.W."/>
            <person name="Jeong K.Y."/>
            <person name="Chew F.T."/>
            <person name="Hui J.H."/>
            <person name="Leung T.F."/>
            <person name="Tungtrongchitr A."/>
            <person name="Zhong N."/>
            <person name="Liu Z."/>
            <person name="Tsui S.K."/>
        </authorList>
    </citation>
    <scope>NUCLEOTIDE SEQUENCE [LARGE SCALE GENOMIC DNA]</scope>
    <source>
        <strain evidence="2">Derp</strain>
    </source>
</reference>
<dbReference type="InterPro" id="IPR046350">
    <property type="entry name" value="Cystatin_sf"/>
</dbReference>
<dbReference type="EMBL" id="NJHN03000008">
    <property type="protein sequence ID" value="KAH9426587.1"/>
    <property type="molecule type" value="Genomic_DNA"/>
</dbReference>
<dbReference type="Proteomes" id="UP000887458">
    <property type="component" value="Unassembled WGS sequence"/>
</dbReference>
<evidence type="ECO:0000313" key="2">
    <source>
        <dbReference type="EMBL" id="KAH9426587.1"/>
    </source>
</evidence>
<keyword evidence="3" id="KW-1185">Reference proteome</keyword>
<dbReference type="Gene3D" id="3.10.450.10">
    <property type="match status" value="1"/>
</dbReference>
<feature type="transmembrane region" description="Helical" evidence="1">
    <location>
        <begin position="6"/>
        <end position="32"/>
    </location>
</feature>
<proteinExistence type="predicted"/>
<evidence type="ECO:0000313" key="3">
    <source>
        <dbReference type="Proteomes" id="UP000887458"/>
    </source>
</evidence>
<evidence type="ECO:0000256" key="1">
    <source>
        <dbReference type="SAM" id="Phobius"/>
    </source>
</evidence>
<protein>
    <recommendedName>
        <fullName evidence="4">Cystatin domain-containing protein</fullName>
    </recommendedName>
</protein>
<keyword evidence="1" id="KW-0472">Membrane</keyword>
<gene>
    <name evidence="2" type="ORF">DERP_002686</name>
</gene>
<evidence type="ECO:0008006" key="4">
    <source>
        <dbReference type="Google" id="ProtNLM"/>
    </source>
</evidence>